<gene>
    <name evidence="1" type="ORF">VMCG_06901</name>
</gene>
<name>A0A423W247_9PEZI</name>
<dbReference type="AlphaFoldDB" id="A0A423W247"/>
<keyword evidence="2" id="KW-1185">Reference proteome</keyword>
<dbReference type="Proteomes" id="UP000283895">
    <property type="component" value="Unassembled WGS sequence"/>
</dbReference>
<evidence type="ECO:0000313" key="2">
    <source>
        <dbReference type="Proteomes" id="UP000283895"/>
    </source>
</evidence>
<evidence type="ECO:0000313" key="1">
    <source>
        <dbReference type="EMBL" id="ROV97391.1"/>
    </source>
</evidence>
<comment type="caution">
    <text evidence="1">The sequence shown here is derived from an EMBL/GenBank/DDBJ whole genome shotgun (WGS) entry which is preliminary data.</text>
</comment>
<dbReference type="OrthoDB" id="4342612at2759"/>
<proteinExistence type="predicted"/>
<organism evidence="1 2">
    <name type="scientific">Cytospora schulzeri</name>
    <dbReference type="NCBI Taxonomy" id="448051"/>
    <lineage>
        <taxon>Eukaryota</taxon>
        <taxon>Fungi</taxon>
        <taxon>Dikarya</taxon>
        <taxon>Ascomycota</taxon>
        <taxon>Pezizomycotina</taxon>
        <taxon>Sordariomycetes</taxon>
        <taxon>Sordariomycetidae</taxon>
        <taxon>Diaporthales</taxon>
        <taxon>Cytosporaceae</taxon>
        <taxon>Cytospora</taxon>
    </lineage>
</organism>
<reference evidence="1 2" key="1">
    <citation type="submission" date="2015-09" db="EMBL/GenBank/DDBJ databases">
        <title>Host preference determinants of Valsa canker pathogens revealed by comparative genomics.</title>
        <authorList>
            <person name="Yin Z."/>
            <person name="Huang L."/>
        </authorList>
    </citation>
    <scope>NUCLEOTIDE SEQUENCE [LARGE SCALE GENOMIC DNA]</scope>
    <source>
        <strain evidence="1 2">03-1</strain>
    </source>
</reference>
<protein>
    <submittedName>
        <fullName evidence="1">Uncharacterized protein</fullName>
    </submittedName>
</protein>
<sequence>MVSDTIEDYYVLVSRLTPEMEAMVKQVSEAEPPPQANNMRDVKENCQDWTLRVLEKLKARNVIQQDVDFFRGLLQPVK</sequence>
<dbReference type="Pfam" id="PF20174">
    <property type="entry name" value="DUF6540"/>
    <property type="match status" value="1"/>
</dbReference>
<dbReference type="EMBL" id="LKEA01000029">
    <property type="protein sequence ID" value="ROV97391.1"/>
    <property type="molecule type" value="Genomic_DNA"/>
</dbReference>
<accession>A0A423W247</accession>
<dbReference type="InterPro" id="IPR046670">
    <property type="entry name" value="DUF6540"/>
</dbReference>